<gene>
    <name evidence="5" type="ORF">METZ01_LOCUS184521</name>
</gene>
<dbReference type="AlphaFoldDB" id="A0A382D261"/>
<dbReference type="InterPro" id="IPR050376">
    <property type="entry name" value="Pterin-4-alpha-carb_dehyd"/>
</dbReference>
<evidence type="ECO:0000256" key="4">
    <source>
        <dbReference type="ARBA" id="ARBA00023239"/>
    </source>
</evidence>
<dbReference type="PANTHER" id="PTHR42805">
    <property type="entry name" value="PTERIN-4-ALPHA-CARBINOLAMINE DEHYDRATASE-RELATED"/>
    <property type="match status" value="1"/>
</dbReference>
<evidence type="ECO:0000256" key="1">
    <source>
        <dbReference type="ARBA" id="ARBA00001554"/>
    </source>
</evidence>
<evidence type="ECO:0000313" key="5">
    <source>
        <dbReference type="EMBL" id="SVB31667.1"/>
    </source>
</evidence>
<dbReference type="Gene3D" id="3.30.1360.20">
    <property type="entry name" value="Transcriptional coactivator/pterin dehydratase"/>
    <property type="match status" value="1"/>
</dbReference>
<dbReference type="EMBL" id="UINC01036939">
    <property type="protein sequence ID" value="SVB31667.1"/>
    <property type="molecule type" value="Genomic_DNA"/>
</dbReference>
<dbReference type="EC" id="4.2.1.96" evidence="3"/>
<proteinExistence type="inferred from homology"/>
<dbReference type="GO" id="GO:0008124">
    <property type="term" value="F:4-alpha-hydroxytetrahydrobiopterin dehydratase activity"/>
    <property type="evidence" value="ECO:0007669"/>
    <property type="project" value="UniProtKB-EC"/>
</dbReference>
<sequence length="95" mass="11178">VDSRKSIDLLESLPNWEIGTESEVPTLRRLYRFDDFTQALAFTNQVAALAEAEDHHPRIVMEWGSVQVSWWTHVVRGLHYNDFIMAARCEDEFRR</sequence>
<comment type="catalytic activity">
    <reaction evidence="1">
        <text>(4aS,6R)-4a-hydroxy-L-erythro-5,6,7,8-tetrahydrobiopterin = (6R)-L-erythro-6,7-dihydrobiopterin + H2O</text>
        <dbReference type="Rhea" id="RHEA:11920"/>
        <dbReference type="ChEBI" id="CHEBI:15377"/>
        <dbReference type="ChEBI" id="CHEBI:15642"/>
        <dbReference type="ChEBI" id="CHEBI:43120"/>
        <dbReference type="EC" id="4.2.1.96"/>
    </reaction>
</comment>
<reference evidence="5" key="1">
    <citation type="submission" date="2018-05" db="EMBL/GenBank/DDBJ databases">
        <authorList>
            <person name="Lanie J.A."/>
            <person name="Ng W.-L."/>
            <person name="Kazmierczak K.M."/>
            <person name="Andrzejewski T.M."/>
            <person name="Davidsen T.M."/>
            <person name="Wayne K.J."/>
            <person name="Tettelin H."/>
            <person name="Glass J.I."/>
            <person name="Rusch D."/>
            <person name="Podicherti R."/>
            <person name="Tsui H.-C.T."/>
            <person name="Winkler M.E."/>
        </authorList>
    </citation>
    <scope>NUCLEOTIDE SEQUENCE</scope>
</reference>
<dbReference type="InterPro" id="IPR001533">
    <property type="entry name" value="Pterin_deHydtase"/>
</dbReference>
<evidence type="ECO:0000256" key="2">
    <source>
        <dbReference type="ARBA" id="ARBA00006472"/>
    </source>
</evidence>
<protein>
    <recommendedName>
        <fullName evidence="3">4a-hydroxytetrahydrobiopterin dehydratase</fullName>
        <ecNumber evidence="3">4.2.1.96</ecNumber>
    </recommendedName>
</protein>
<organism evidence="5">
    <name type="scientific">marine metagenome</name>
    <dbReference type="NCBI Taxonomy" id="408172"/>
    <lineage>
        <taxon>unclassified sequences</taxon>
        <taxon>metagenomes</taxon>
        <taxon>ecological metagenomes</taxon>
    </lineage>
</organism>
<feature type="non-terminal residue" evidence="5">
    <location>
        <position position="1"/>
    </location>
</feature>
<dbReference type="PANTHER" id="PTHR42805:SF1">
    <property type="entry name" value="PTERIN-4-ALPHA-CARBINOLAMINE DEHYDRATASE-RELATED"/>
    <property type="match status" value="1"/>
</dbReference>
<dbReference type="InterPro" id="IPR036428">
    <property type="entry name" value="PCD_sf"/>
</dbReference>
<dbReference type="SUPFAM" id="SSF55248">
    <property type="entry name" value="PCD-like"/>
    <property type="match status" value="1"/>
</dbReference>
<name>A0A382D261_9ZZZZ</name>
<dbReference type="GO" id="GO:0006729">
    <property type="term" value="P:tetrahydrobiopterin biosynthetic process"/>
    <property type="evidence" value="ECO:0007669"/>
    <property type="project" value="InterPro"/>
</dbReference>
<accession>A0A382D261</accession>
<dbReference type="Pfam" id="PF01329">
    <property type="entry name" value="Pterin_4a"/>
    <property type="match status" value="1"/>
</dbReference>
<evidence type="ECO:0000256" key="3">
    <source>
        <dbReference type="ARBA" id="ARBA00013252"/>
    </source>
</evidence>
<comment type="similarity">
    <text evidence="2">Belongs to the pterin-4-alpha-carbinolamine dehydratase family.</text>
</comment>
<keyword evidence="4" id="KW-0456">Lyase</keyword>